<dbReference type="RefSeq" id="WP_345686763.1">
    <property type="nucleotide sequence ID" value="NZ_BAABIT010000001.1"/>
</dbReference>
<dbReference type="Gene3D" id="3.40.50.620">
    <property type="entry name" value="HUPs"/>
    <property type="match status" value="1"/>
</dbReference>
<dbReference type="InterPro" id="IPR050128">
    <property type="entry name" value="Sulfate_adenylyltrnsfr_sub2"/>
</dbReference>
<dbReference type="SUPFAM" id="SSF52402">
    <property type="entry name" value="Adenine nucleotide alpha hydrolases-like"/>
    <property type="match status" value="1"/>
</dbReference>
<sequence>MRTGDQERIAELTAASHAVLERAIEEQVLASGHKVAGIVILFSGGNDSTTLAHLFKDRATHAAHANTGIGIEKTRQYVRDTCEGWGLPLIEKHPEPGSTYRDLVLGQCRARTGPNAGTVLWPGGFPGPASHFMMYQRLKERALEKVRNDLVKNPRRERVIFLAGRRADESARRKPLAGKGPVERRGSTVWVSPLLDWTKLDLNAYRRVHQDVPRNEVSDLLHMSGECLCGAFAHSGELDEIAEWFPEVAAEIRALEAEVLSSGVAKPERCRWGWGANKEAPSKTGPLCSSCDSRFEATSEGGTAA</sequence>
<dbReference type="EMBL" id="JBHSJD010000014">
    <property type="protein sequence ID" value="MFC5024482.1"/>
    <property type="molecule type" value="Genomic_DNA"/>
</dbReference>
<proteinExistence type="predicted"/>
<organism evidence="1 2">
    <name type="scientific">Streptomyces coeruleoprunus</name>
    <dbReference type="NCBI Taxonomy" id="285563"/>
    <lineage>
        <taxon>Bacteria</taxon>
        <taxon>Bacillati</taxon>
        <taxon>Actinomycetota</taxon>
        <taxon>Actinomycetes</taxon>
        <taxon>Kitasatosporales</taxon>
        <taxon>Streptomycetaceae</taxon>
        <taxon>Streptomyces</taxon>
    </lineage>
</organism>
<dbReference type="Proteomes" id="UP001595829">
    <property type="component" value="Unassembled WGS sequence"/>
</dbReference>
<evidence type="ECO:0000313" key="2">
    <source>
        <dbReference type="Proteomes" id="UP001595829"/>
    </source>
</evidence>
<comment type="caution">
    <text evidence="1">The sequence shown here is derived from an EMBL/GenBank/DDBJ whole genome shotgun (WGS) entry which is preliminary data.</text>
</comment>
<keyword evidence="2" id="KW-1185">Reference proteome</keyword>
<evidence type="ECO:0000313" key="1">
    <source>
        <dbReference type="EMBL" id="MFC5024482.1"/>
    </source>
</evidence>
<name>A0ABV9XGW1_9ACTN</name>
<dbReference type="InterPro" id="IPR014729">
    <property type="entry name" value="Rossmann-like_a/b/a_fold"/>
</dbReference>
<gene>
    <name evidence="1" type="ORF">ACFPM3_20345</name>
</gene>
<dbReference type="PANTHER" id="PTHR43196:SF2">
    <property type="entry name" value="PHOSPHOADENOSINE PHOSPHOSULFATE REDUCTASE"/>
    <property type="match status" value="1"/>
</dbReference>
<reference evidence="2" key="1">
    <citation type="journal article" date="2019" name="Int. J. Syst. Evol. Microbiol.">
        <title>The Global Catalogue of Microorganisms (GCM) 10K type strain sequencing project: providing services to taxonomists for standard genome sequencing and annotation.</title>
        <authorList>
            <consortium name="The Broad Institute Genomics Platform"/>
            <consortium name="The Broad Institute Genome Sequencing Center for Infectious Disease"/>
            <person name="Wu L."/>
            <person name="Ma J."/>
        </authorList>
    </citation>
    <scope>NUCLEOTIDE SEQUENCE [LARGE SCALE GENOMIC DNA]</scope>
    <source>
        <strain evidence="2">CGMCC 4.1648</strain>
    </source>
</reference>
<accession>A0ABV9XGW1</accession>
<dbReference type="PANTHER" id="PTHR43196">
    <property type="entry name" value="SULFATE ADENYLYLTRANSFERASE SUBUNIT 2"/>
    <property type="match status" value="1"/>
</dbReference>
<protein>
    <submittedName>
        <fullName evidence="1">Phosphoadenosine phosphosulfate reductase family protein</fullName>
    </submittedName>
</protein>